<evidence type="ECO:0000256" key="3">
    <source>
        <dbReference type="ARBA" id="ARBA00022650"/>
    </source>
</evidence>
<accession>A0ABQ0ACD0</accession>
<dbReference type="InterPro" id="IPR041739">
    <property type="entry name" value="G5K_ProB"/>
</dbReference>
<dbReference type="InterPro" id="IPR011529">
    <property type="entry name" value="Glu_5kinase"/>
</dbReference>
<dbReference type="EMBL" id="BAABWN010000010">
    <property type="protein sequence ID" value="GAA6169296.1"/>
    <property type="molecule type" value="Genomic_DNA"/>
</dbReference>
<keyword evidence="5 8" id="KW-0547">Nucleotide-binding</keyword>
<comment type="subcellular location">
    <subcellularLocation>
        <location evidence="8">Cytoplasm</location>
    </subcellularLocation>
</comment>
<dbReference type="SUPFAM" id="SSF53633">
    <property type="entry name" value="Carbamate kinase-like"/>
    <property type="match status" value="1"/>
</dbReference>
<feature type="binding site" evidence="8">
    <location>
        <begin position="180"/>
        <end position="181"/>
    </location>
    <ligand>
        <name>ATP</name>
        <dbReference type="ChEBI" id="CHEBI:30616"/>
    </ligand>
</feature>
<dbReference type="PANTHER" id="PTHR43654:SF1">
    <property type="entry name" value="ISOPENTENYL PHOSPHATE KINASE"/>
    <property type="match status" value="1"/>
</dbReference>
<keyword evidence="7 8" id="KW-0067">ATP-binding</keyword>
<keyword evidence="1 8" id="KW-0963">Cytoplasm</keyword>
<comment type="similarity">
    <text evidence="8">Belongs to the glutamate 5-kinase family.</text>
</comment>
<dbReference type="InterPro" id="IPR002478">
    <property type="entry name" value="PUA"/>
</dbReference>
<evidence type="ECO:0000256" key="2">
    <source>
        <dbReference type="ARBA" id="ARBA00022605"/>
    </source>
</evidence>
<dbReference type="Gene3D" id="2.30.130.10">
    <property type="entry name" value="PUA domain"/>
    <property type="match status" value="1"/>
</dbReference>
<evidence type="ECO:0000256" key="1">
    <source>
        <dbReference type="ARBA" id="ARBA00022490"/>
    </source>
</evidence>
<evidence type="ECO:0000256" key="4">
    <source>
        <dbReference type="ARBA" id="ARBA00022679"/>
    </source>
</evidence>
<evidence type="ECO:0000256" key="7">
    <source>
        <dbReference type="ARBA" id="ARBA00022840"/>
    </source>
</evidence>
<feature type="binding site" evidence="8">
    <location>
        <position position="61"/>
    </location>
    <ligand>
        <name>substrate</name>
    </ligand>
</feature>
<comment type="function">
    <text evidence="8">Catalyzes the transfer of a phosphate group to glutamate to form L-glutamate 5-phosphate.</text>
</comment>
<dbReference type="PROSITE" id="PS00902">
    <property type="entry name" value="GLUTAMATE_5_KINASE"/>
    <property type="match status" value="1"/>
</dbReference>
<dbReference type="CDD" id="cd04242">
    <property type="entry name" value="AAK_G5K_ProB"/>
    <property type="match status" value="1"/>
</dbReference>
<evidence type="ECO:0000259" key="9">
    <source>
        <dbReference type="SMART" id="SM00359"/>
    </source>
</evidence>
<protein>
    <recommendedName>
        <fullName evidence="8">Glutamate 5-kinase</fullName>
        <ecNumber evidence="8">2.7.2.11</ecNumber>
    </recommendedName>
    <alternativeName>
        <fullName evidence="8">Gamma-glutamyl kinase</fullName>
        <shortName evidence="8">GK</shortName>
    </alternativeName>
</protein>
<comment type="catalytic activity">
    <reaction evidence="8">
        <text>L-glutamate + ATP = L-glutamyl 5-phosphate + ADP</text>
        <dbReference type="Rhea" id="RHEA:14877"/>
        <dbReference type="ChEBI" id="CHEBI:29985"/>
        <dbReference type="ChEBI" id="CHEBI:30616"/>
        <dbReference type="ChEBI" id="CHEBI:58274"/>
        <dbReference type="ChEBI" id="CHEBI:456216"/>
        <dbReference type="EC" id="2.7.2.11"/>
    </reaction>
</comment>
<dbReference type="InterPro" id="IPR019797">
    <property type="entry name" value="Glutamate_5-kinase_CS"/>
</dbReference>
<dbReference type="PRINTS" id="PR00474">
    <property type="entry name" value="GLU5KINASE"/>
</dbReference>
<dbReference type="Proteomes" id="UP001465153">
    <property type="component" value="Unassembled WGS sequence"/>
</dbReference>
<dbReference type="PANTHER" id="PTHR43654">
    <property type="entry name" value="GLUTAMATE 5-KINASE"/>
    <property type="match status" value="1"/>
</dbReference>
<feature type="domain" description="PUA" evidence="9">
    <location>
        <begin position="288"/>
        <end position="371"/>
    </location>
</feature>
<dbReference type="InterPro" id="IPR001057">
    <property type="entry name" value="Glu/AcGlu_kinase"/>
</dbReference>
<reference evidence="10 11" key="1">
    <citation type="submission" date="2024-04" db="EMBL/GenBank/DDBJ databases">
        <title>Draft genome sequence of Sessilibacter corallicola NBRC 116591.</title>
        <authorList>
            <person name="Miyakawa T."/>
            <person name="Kusuya Y."/>
            <person name="Miura T."/>
        </authorList>
    </citation>
    <scope>NUCLEOTIDE SEQUENCE [LARGE SCALE GENOMIC DNA]</scope>
    <source>
        <strain evidence="10 11">KU-00831-HH</strain>
    </source>
</reference>
<dbReference type="CDD" id="cd21157">
    <property type="entry name" value="PUA_G5K"/>
    <property type="match status" value="1"/>
</dbReference>
<keyword evidence="3 8" id="KW-0641">Proline biosynthesis</keyword>
<dbReference type="NCBIfam" id="TIGR01027">
    <property type="entry name" value="proB"/>
    <property type="match status" value="1"/>
</dbReference>
<dbReference type="PIRSF" id="PIRSF000729">
    <property type="entry name" value="GK"/>
    <property type="match status" value="1"/>
</dbReference>
<name>A0ABQ0ACD0_9GAMM</name>
<feature type="binding site" evidence="8">
    <location>
        <position position="148"/>
    </location>
    <ligand>
        <name>substrate</name>
    </ligand>
</feature>
<evidence type="ECO:0000313" key="10">
    <source>
        <dbReference type="EMBL" id="GAA6169296.1"/>
    </source>
</evidence>
<dbReference type="InterPro" id="IPR036974">
    <property type="entry name" value="PUA_sf"/>
</dbReference>
<dbReference type="SUPFAM" id="SSF88697">
    <property type="entry name" value="PUA domain-like"/>
    <property type="match status" value="1"/>
</dbReference>
<evidence type="ECO:0000256" key="5">
    <source>
        <dbReference type="ARBA" id="ARBA00022741"/>
    </source>
</evidence>
<comment type="pathway">
    <text evidence="8">Amino-acid biosynthesis; L-proline biosynthesis; L-glutamate 5-semialdehyde from L-glutamate: step 1/2.</text>
</comment>
<keyword evidence="11" id="KW-1185">Reference proteome</keyword>
<dbReference type="InterPro" id="IPR036393">
    <property type="entry name" value="AceGlu_kinase-like_sf"/>
</dbReference>
<proteinExistence type="inferred from homology"/>
<evidence type="ECO:0000313" key="11">
    <source>
        <dbReference type="Proteomes" id="UP001465153"/>
    </source>
</evidence>
<feature type="binding site" evidence="8">
    <location>
        <position position="160"/>
    </location>
    <ligand>
        <name>substrate</name>
    </ligand>
</feature>
<dbReference type="Gene3D" id="3.40.1160.10">
    <property type="entry name" value="Acetylglutamate kinase-like"/>
    <property type="match status" value="2"/>
</dbReference>
<dbReference type="HAMAP" id="MF_00456">
    <property type="entry name" value="ProB"/>
    <property type="match status" value="1"/>
</dbReference>
<dbReference type="InterPro" id="IPR015947">
    <property type="entry name" value="PUA-like_sf"/>
</dbReference>
<feature type="binding site" evidence="8">
    <location>
        <begin position="222"/>
        <end position="228"/>
    </location>
    <ligand>
        <name>ATP</name>
        <dbReference type="ChEBI" id="CHEBI:30616"/>
    </ligand>
</feature>
<keyword evidence="4 8" id="KW-0808">Transferase</keyword>
<dbReference type="Pfam" id="PF00696">
    <property type="entry name" value="AA_kinase"/>
    <property type="match status" value="1"/>
</dbReference>
<keyword evidence="2 8" id="KW-0028">Amino-acid biosynthesis</keyword>
<evidence type="ECO:0000256" key="6">
    <source>
        <dbReference type="ARBA" id="ARBA00022777"/>
    </source>
</evidence>
<evidence type="ECO:0000256" key="8">
    <source>
        <dbReference type="HAMAP-Rule" id="MF_00456"/>
    </source>
</evidence>
<sequence length="387" mass="41784">MIDMSMTIRSSLKSRKRWVIKIGSALLTDNGRKLDRPAIENWVKQISGLHANDIEIILVSSGAVAAGMNRLGWTTRPTSIHDLQAAAAVGQMSLVQTYQEAFGCYSIHTAQILLDHDDLSNRERYINARSTLNTLVGIKAIPVVNENDTVVTDEIRFGDNDSLAALVANLVDADLLVILTDQDGMYTADPRSNPDATLISETDANAAELDAMAGGGTGALGTGGMQTKVRAARLAARSGTDTLIVGGKIENVISRLYDGENLGTLLLANQQPVQARKQWLAGHLQTRGSLVLDDGAVRVLKRDGRSLLAVGVSKAVGQFKRGDMVVCVDKSGVEIARGLVNYSAREVELIKGQPTESIETLLGYKDEDELIHRDNLVVHNTQMFAEN</sequence>
<dbReference type="PROSITE" id="PS50890">
    <property type="entry name" value="PUA"/>
    <property type="match status" value="1"/>
</dbReference>
<comment type="caution">
    <text evidence="10">The sequence shown here is derived from an EMBL/GenBank/DDBJ whole genome shotgun (WGS) entry which is preliminary data.</text>
</comment>
<organism evidence="10 11">
    <name type="scientific">Sessilibacter corallicola</name>
    <dbReference type="NCBI Taxonomy" id="2904075"/>
    <lineage>
        <taxon>Bacteria</taxon>
        <taxon>Pseudomonadati</taxon>
        <taxon>Pseudomonadota</taxon>
        <taxon>Gammaproteobacteria</taxon>
        <taxon>Cellvibrionales</taxon>
        <taxon>Cellvibrionaceae</taxon>
        <taxon>Sessilibacter</taxon>
    </lineage>
</organism>
<gene>
    <name evidence="8 10" type="primary">proB</name>
    <name evidence="10" type="ORF">NBRC116591_31070</name>
</gene>
<feature type="binding site" evidence="8">
    <location>
        <position position="21"/>
    </location>
    <ligand>
        <name>ATP</name>
        <dbReference type="ChEBI" id="CHEBI:30616"/>
    </ligand>
</feature>
<dbReference type="InterPro" id="IPR001048">
    <property type="entry name" value="Asp/Glu/Uridylate_kinase"/>
</dbReference>
<dbReference type="Pfam" id="PF01472">
    <property type="entry name" value="PUA"/>
    <property type="match status" value="1"/>
</dbReference>
<dbReference type="InterPro" id="IPR005715">
    <property type="entry name" value="Glu_5kinase/COase_Synthase"/>
</dbReference>
<keyword evidence="6 8" id="KW-0418">Kinase</keyword>
<dbReference type="EC" id="2.7.2.11" evidence="8"/>
<dbReference type="SMART" id="SM00359">
    <property type="entry name" value="PUA"/>
    <property type="match status" value="1"/>
</dbReference>